<evidence type="ECO:0000256" key="1">
    <source>
        <dbReference type="SAM" id="MobiDB-lite"/>
    </source>
</evidence>
<gene>
    <name evidence="2" type="ORF">HPB52_023320</name>
</gene>
<name>A0A9D4QB43_RHISA</name>
<reference evidence="2" key="2">
    <citation type="submission" date="2021-09" db="EMBL/GenBank/DDBJ databases">
        <authorList>
            <person name="Jia N."/>
            <person name="Wang J."/>
            <person name="Shi W."/>
            <person name="Du L."/>
            <person name="Sun Y."/>
            <person name="Zhan W."/>
            <person name="Jiang J."/>
            <person name="Wang Q."/>
            <person name="Zhang B."/>
            <person name="Ji P."/>
            <person name="Sakyi L.B."/>
            <person name="Cui X."/>
            <person name="Yuan T."/>
            <person name="Jiang B."/>
            <person name="Yang W."/>
            <person name="Lam T.T.-Y."/>
            <person name="Chang Q."/>
            <person name="Ding S."/>
            <person name="Wang X."/>
            <person name="Zhu J."/>
            <person name="Ruan X."/>
            <person name="Zhao L."/>
            <person name="Wei J."/>
            <person name="Que T."/>
            <person name="Du C."/>
            <person name="Cheng J."/>
            <person name="Dai P."/>
            <person name="Han X."/>
            <person name="Huang E."/>
            <person name="Gao Y."/>
            <person name="Liu J."/>
            <person name="Shao H."/>
            <person name="Ye R."/>
            <person name="Li L."/>
            <person name="Wei W."/>
            <person name="Wang X."/>
            <person name="Wang C."/>
            <person name="Huo Q."/>
            <person name="Li W."/>
            <person name="Guo W."/>
            <person name="Chen H."/>
            <person name="Chen S."/>
            <person name="Zhou L."/>
            <person name="Zhou L."/>
            <person name="Ni X."/>
            <person name="Tian J."/>
            <person name="Zhou Y."/>
            <person name="Sheng Y."/>
            <person name="Liu T."/>
            <person name="Pan Y."/>
            <person name="Xia L."/>
            <person name="Li J."/>
            <person name="Zhao F."/>
            <person name="Cao W."/>
        </authorList>
    </citation>
    <scope>NUCLEOTIDE SEQUENCE</scope>
    <source>
        <strain evidence="2">Rsan-2018</strain>
        <tissue evidence="2">Larvae</tissue>
    </source>
</reference>
<dbReference type="AlphaFoldDB" id="A0A9D4QB43"/>
<keyword evidence="3" id="KW-1185">Reference proteome</keyword>
<evidence type="ECO:0000313" key="2">
    <source>
        <dbReference type="EMBL" id="KAH7973255.1"/>
    </source>
</evidence>
<dbReference type="EMBL" id="JABSTV010001247">
    <property type="protein sequence ID" value="KAH7973255.1"/>
    <property type="molecule type" value="Genomic_DNA"/>
</dbReference>
<evidence type="ECO:0000313" key="3">
    <source>
        <dbReference type="Proteomes" id="UP000821837"/>
    </source>
</evidence>
<sequence length="177" mass="19887">MADHFDEDWQEVPPDEDECDEAAQNEEPFQGSSQEMTSLTSFHRVRRAAHTLQLAVNAGLREDEHAKELLELINSTANVFRRSSLWTERLKALCAKDSIPHAGTGWNSLVTALKRLTEHFVVVVRCPSPPVTLDRLGVRNARDHAYVAKRVSLNVYSSTDAKDEKCIPALPSLELRP</sequence>
<dbReference type="Proteomes" id="UP000821837">
    <property type="component" value="Chromosome 11"/>
</dbReference>
<reference evidence="2" key="1">
    <citation type="journal article" date="2020" name="Cell">
        <title>Large-Scale Comparative Analyses of Tick Genomes Elucidate Their Genetic Diversity and Vector Capacities.</title>
        <authorList>
            <consortium name="Tick Genome and Microbiome Consortium (TIGMIC)"/>
            <person name="Jia N."/>
            <person name="Wang J."/>
            <person name="Shi W."/>
            <person name="Du L."/>
            <person name="Sun Y."/>
            <person name="Zhan W."/>
            <person name="Jiang J.F."/>
            <person name="Wang Q."/>
            <person name="Zhang B."/>
            <person name="Ji P."/>
            <person name="Bell-Sakyi L."/>
            <person name="Cui X.M."/>
            <person name="Yuan T.T."/>
            <person name="Jiang B.G."/>
            <person name="Yang W.F."/>
            <person name="Lam T.T."/>
            <person name="Chang Q.C."/>
            <person name="Ding S.J."/>
            <person name="Wang X.J."/>
            <person name="Zhu J.G."/>
            <person name="Ruan X.D."/>
            <person name="Zhao L."/>
            <person name="Wei J.T."/>
            <person name="Ye R.Z."/>
            <person name="Que T.C."/>
            <person name="Du C.H."/>
            <person name="Zhou Y.H."/>
            <person name="Cheng J.X."/>
            <person name="Dai P.F."/>
            <person name="Guo W.B."/>
            <person name="Han X.H."/>
            <person name="Huang E.J."/>
            <person name="Li L.F."/>
            <person name="Wei W."/>
            <person name="Gao Y.C."/>
            <person name="Liu J.Z."/>
            <person name="Shao H.Z."/>
            <person name="Wang X."/>
            <person name="Wang C.C."/>
            <person name="Yang T.C."/>
            <person name="Huo Q.B."/>
            <person name="Li W."/>
            <person name="Chen H.Y."/>
            <person name="Chen S.E."/>
            <person name="Zhou L.G."/>
            <person name="Ni X.B."/>
            <person name="Tian J.H."/>
            <person name="Sheng Y."/>
            <person name="Liu T."/>
            <person name="Pan Y.S."/>
            <person name="Xia L.Y."/>
            <person name="Li J."/>
            <person name="Zhao F."/>
            <person name="Cao W.C."/>
        </authorList>
    </citation>
    <scope>NUCLEOTIDE SEQUENCE</scope>
    <source>
        <strain evidence="2">Rsan-2018</strain>
    </source>
</reference>
<accession>A0A9D4QB43</accession>
<comment type="caution">
    <text evidence="2">The sequence shown here is derived from an EMBL/GenBank/DDBJ whole genome shotgun (WGS) entry which is preliminary data.</text>
</comment>
<organism evidence="2 3">
    <name type="scientific">Rhipicephalus sanguineus</name>
    <name type="common">Brown dog tick</name>
    <name type="synonym">Ixodes sanguineus</name>
    <dbReference type="NCBI Taxonomy" id="34632"/>
    <lineage>
        <taxon>Eukaryota</taxon>
        <taxon>Metazoa</taxon>
        <taxon>Ecdysozoa</taxon>
        <taxon>Arthropoda</taxon>
        <taxon>Chelicerata</taxon>
        <taxon>Arachnida</taxon>
        <taxon>Acari</taxon>
        <taxon>Parasitiformes</taxon>
        <taxon>Ixodida</taxon>
        <taxon>Ixodoidea</taxon>
        <taxon>Ixodidae</taxon>
        <taxon>Rhipicephalinae</taxon>
        <taxon>Rhipicephalus</taxon>
        <taxon>Rhipicephalus</taxon>
    </lineage>
</organism>
<proteinExistence type="predicted"/>
<protein>
    <submittedName>
        <fullName evidence="2">Uncharacterized protein</fullName>
    </submittedName>
</protein>
<feature type="compositionally biased region" description="Acidic residues" evidence="1">
    <location>
        <begin position="1"/>
        <end position="24"/>
    </location>
</feature>
<feature type="region of interest" description="Disordered" evidence="1">
    <location>
        <begin position="1"/>
        <end position="35"/>
    </location>
</feature>